<accession>A0AC11DYZ6</accession>
<reference evidence="1" key="2">
    <citation type="submission" date="2025-08" db="UniProtKB">
        <authorList>
            <consortium name="Ensembl"/>
        </authorList>
    </citation>
    <scope>IDENTIFICATION</scope>
</reference>
<reference evidence="1" key="1">
    <citation type="submission" date="2020-11" db="EMBL/GenBank/DDBJ databases">
        <authorList>
            <person name="Davenport K.M."/>
            <person name="Bickhart D.M."/>
            <person name="Smith T.P.L."/>
            <person name="Murdoch B.M."/>
            <person name="Rosen B.D."/>
        </authorList>
    </citation>
    <scope>NUCLEOTIDE SEQUENCE [LARGE SCALE GENOMIC DNA]</scope>
    <source>
        <strain evidence="1">OAR_USU_Benz2616</strain>
    </source>
</reference>
<proteinExistence type="predicted"/>
<sequence>MSSVAQSCLTLCDPMDPKGEKRTSGRPQASLSITNSQSLPKLMSIELVMPSNHLILSCSLLLPSICPSIRVFSNESGLRIRWPKYWSFSFNISPSSEHPGLISFRMDWLDLLAVQGTLKSLLQHHSLKASILRHSAFFIVQLPHSYMTTGKTIALTRWTFVGKVMSLLLNMLSRFVITFLPRSKRLNFMAEVTICSDFGAQKQSLTLFPHLFPMK</sequence>
<dbReference type="Ensembl" id="ENSOART00020066524.1">
    <property type="protein sequence ID" value="ENSOARP00020051331.1"/>
    <property type="gene ID" value="ENSOARG00020034095.1"/>
</dbReference>
<reference evidence="1" key="3">
    <citation type="submission" date="2025-09" db="UniProtKB">
        <authorList>
            <consortium name="Ensembl"/>
        </authorList>
    </citation>
    <scope>IDENTIFICATION</scope>
</reference>
<evidence type="ECO:0000313" key="1">
    <source>
        <dbReference type="Ensembl" id="ENSOARP00020051331.1"/>
    </source>
</evidence>
<name>A0AC11DYZ6_SHEEP</name>
<protein>
    <submittedName>
        <fullName evidence="1">Uncharacterized protein</fullName>
    </submittedName>
</protein>
<organism evidence="1">
    <name type="scientific">Ovis aries</name>
    <name type="common">Sheep</name>
    <dbReference type="NCBI Taxonomy" id="9940"/>
    <lineage>
        <taxon>Eukaryota</taxon>
        <taxon>Metazoa</taxon>
        <taxon>Chordata</taxon>
        <taxon>Craniata</taxon>
        <taxon>Vertebrata</taxon>
        <taxon>Euteleostomi</taxon>
        <taxon>Mammalia</taxon>
        <taxon>Eutheria</taxon>
        <taxon>Laurasiatheria</taxon>
        <taxon>Artiodactyla</taxon>
        <taxon>Ruminantia</taxon>
        <taxon>Pecora</taxon>
        <taxon>Bovidae</taxon>
        <taxon>Caprinae</taxon>
        <taxon>Ovis</taxon>
    </lineage>
</organism>